<reference evidence="2 3" key="1">
    <citation type="journal article" date="2011" name="Stand. Genomic Sci.">
        <title>Complete genome sequence of the thermophilic sulfur-reducer Desulfurobacterium thermolithotrophum type strain (BSA(T)) from a deep-sea hydrothermal vent.</title>
        <authorList>
            <person name="Goker M."/>
            <person name="Daligault H."/>
            <person name="Mwirichia R."/>
            <person name="Lapidus A."/>
            <person name="Lucas S."/>
            <person name="Deshpande S."/>
            <person name="Pagani I."/>
            <person name="Tapia R."/>
            <person name="Cheng J.F."/>
            <person name="Goodwin L."/>
            <person name="Pitluck S."/>
            <person name="Liolios K."/>
            <person name="Ivanova N."/>
            <person name="Mavromatis K."/>
            <person name="Mikhailova N."/>
            <person name="Pati A."/>
            <person name="Chen A."/>
            <person name="Palaniappan K."/>
            <person name="Han C."/>
            <person name="Land M."/>
            <person name="Hauser L."/>
            <person name="Pan C."/>
            <person name="Brambilla E.M."/>
            <person name="Rohde M."/>
            <person name="Spring S."/>
            <person name="Sikorski J."/>
            <person name="Wirth R."/>
            <person name="Detter J.C."/>
            <person name="Woyke T."/>
            <person name="Bristow J."/>
            <person name="Eisen J.A."/>
            <person name="Markowitz V."/>
            <person name="Hugenholtz P."/>
            <person name="Kyrpides N.C."/>
            <person name="Klenk H.P."/>
        </authorList>
    </citation>
    <scope>NUCLEOTIDE SEQUENCE [LARGE SCALE GENOMIC DNA]</scope>
    <source>
        <strain evidence="3">DSM 11699 / BSA</strain>
    </source>
</reference>
<sequence>MRKIIFPLLALTLLGSSAYGVETEITVRAKAHDAKFIGSAIGGIKVIVKDAYSGKVLDEGFIEGGTGNTKKLMKECLKRGEELSDEKTAKFVAKVDIDRPKKVEIDLIGPLSAGLGALKLSKELWVIPGHDIKGDGVVFEFYGLVVYPVSPAPHQFFKVGEKVKVKARIDMMCGCPIKKNGIWNADDFKVRAIIEKDGKFYKEIPLYFTGKTSTFEGEFIPAEKGSYRITIFATDRRNNTGVGITSLAVM</sequence>
<name>F0S0F1_DESTD</name>
<keyword evidence="3" id="KW-1185">Reference proteome</keyword>
<feature type="signal peptide" evidence="1">
    <location>
        <begin position="1"/>
        <end position="18"/>
    </location>
</feature>
<reference evidence="3" key="2">
    <citation type="submission" date="2011-02" db="EMBL/GenBank/DDBJ databases">
        <title>The complete genome of Desulfurobacterium thermolithotrophum DSM 11699.</title>
        <authorList>
            <consortium name="US DOE Joint Genome Institute (JGI-PGF)"/>
            <person name="Lucas S."/>
            <person name="Copeland A."/>
            <person name="Lapidus A."/>
            <person name="Bruce D."/>
            <person name="Goodwin L."/>
            <person name="Pitluck S."/>
            <person name="Kyrpides N."/>
            <person name="Mavromatis K."/>
            <person name="Pagani I."/>
            <person name="Ivanova N."/>
            <person name="Mikhailova N."/>
            <person name="Daligault H."/>
            <person name="Detter J.C."/>
            <person name="Tapia R."/>
            <person name="Han C."/>
            <person name="Land M."/>
            <person name="Hauser L."/>
            <person name="Markowitz V."/>
            <person name="Cheng J.-F."/>
            <person name="Hugenholtz P."/>
            <person name="Woyke T."/>
            <person name="Wu D."/>
            <person name="Spring S."/>
            <person name="Brambilla E."/>
            <person name="Klenk H.-P."/>
            <person name="Eisen J.A."/>
        </authorList>
    </citation>
    <scope>NUCLEOTIDE SEQUENCE [LARGE SCALE GENOMIC DNA]</scope>
    <source>
        <strain evidence="3">DSM 11699 / BSA</strain>
    </source>
</reference>
<dbReference type="Proteomes" id="UP000007102">
    <property type="component" value="Chromosome"/>
</dbReference>
<dbReference type="STRING" id="868864.Dester_0019"/>
<keyword evidence="1" id="KW-0732">Signal</keyword>
<dbReference type="AlphaFoldDB" id="F0S0F1"/>
<dbReference type="RefSeq" id="WP_013637639.1">
    <property type="nucleotide sequence ID" value="NC_015185.1"/>
</dbReference>
<dbReference type="InParanoid" id="F0S0F1"/>
<evidence type="ECO:0000313" key="3">
    <source>
        <dbReference type="Proteomes" id="UP000007102"/>
    </source>
</evidence>
<evidence type="ECO:0000313" key="2">
    <source>
        <dbReference type="EMBL" id="ADY72679.1"/>
    </source>
</evidence>
<evidence type="ECO:0000256" key="1">
    <source>
        <dbReference type="SAM" id="SignalP"/>
    </source>
</evidence>
<dbReference type="EMBL" id="CP002543">
    <property type="protein sequence ID" value="ADY72679.1"/>
    <property type="molecule type" value="Genomic_DNA"/>
</dbReference>
<dbReference type="OrthoDB" id="9770889at2"/>
<dbReference type="HOGENOM" id="CLU_073059_0_0_0"/>
<organism evidence="2 3">
    <name type="scientific">Desulfurobacterium thermolithotrophum (strain DSM 11699 / BSA)</name>
    <dbReference type="NCBI Taxonomy" id="868864"/>
    <lineage>
        <taxon>Bacteria</taxon>
        <taxon>Pseudomonadati</taxon>
        <taxon>Aquificota</taxon>
        <taxon>Aquificia</taxon>
        <taxon>Desulfurobacteriales</taxon>
        <taxon>Desulfurobacteriaceae</taxon>
        <taxon>Desulfurobacterium</taxon>
    </lineage>
</organism>
<dbReference type="KEGG" id="dte:Dester_0019"/>
<proteinExistence type="predicted"/>
<accession>F0S0F1</accession>
<gene>
    <name evidence="2" type="ordered locus">Dester_0019</name>
</gene>
<feature type="chain" id="PRO_5003259928" evidence="1">
    <location>
        <begin position="19"/>
        <end position="250"/>
    </location>
</feature>
<protein>
    <submittedName>
        <fullName evidence="2">Uncharacterized protein</fullName>
    </submittedName>
</protein>
<dbReference type="eggNOG" id="ENOG502Z7KM">
    <property type="taxonomic scope" value="Bacteria"/>
</dbReference>